<dbReference type="RefSeq" id="WP_345519011.1">
    <property type="nucleotide sequence ID" value="NZ_BAABKM010000001.1"/>
</dbReference>
<accession>A0ABP8WPT3</accession>
<dbReference type="EMBL" id="BAABKM010000001">
    <property type="protein sequence ID" value="GAA4693299.1"/>
    <property type="molecule type" value="Genomic_DNA"/>
</dbReference>
<gene>
    <name evidence="1" type="ORF">GCM10023349_05650</name>
</gene>
<keyword evidence="2" id="KW-1185">Reference proteome</keyword>
<organism evidence="1 2">
    <name type="scientific">Nocardioides conyzicola</name>
    <dbReference type="NCBI Taxonomy" id="1651781"/>
    <lineage>
        <taxon>Bacteria</taxon>
        <taxon>Bacillati</taxon>
        <taxon>Actinomycetota</taxon>
        <taxon>Actinomycetes</taxon>
        <taxon>Propionibacteriales</taxon>
        <taxon>Nocardioidaceae</taxon>
        <taxon>Nocardioides</taxon>
    </lineage>
</organism>
<evidence type="ECO:0000313" key="1">
    <source>
        <dbReference type="EMBL" id="GAA4693299.1"/>
    </source>
</evidence>
<protein>
    <submittedName>
        <fullName evidence="1">Uncharacterized protein</fullName>
    </submittedName>
</protein>
<proteinExistence type="predicted"/>
<name>A0ABP8WPT3_9ACTN</name>
<reference evidence="2" key="1">
    <citation type="journal article" date="2019" name="Int. J. Syst. Evol. Microbiol.">
        <title>The Global Catalogue of Microorganisms (GCM) 10K type strain sequencing project: providing services to taxonomists for standard genome sequencing and annotation.</title>
        <authorList>
            <consortium name="The Broad Institute Genomics Platform"/>
            <consortium name="The Broad Institute Genome Sequencing Center for Infectious Disease"/>
            <person name="Wu L."/>
            <person name="Ma J."/>
        </authorList>
    </citation>
    <scope>NUCLEOTIDE SEQUENCE [LARGE SCALE GENOMIC DNA]</scope>
    <source>
        <strain evidence="2">JCM 18531</strain>
    </source>
</reference>
<comment type="caution">
    <text evidence="1">The sequence shown here is derived from an EMBL/GenBank/DDBJ whole genome shotgun (WGS) entry which is preliminary data.</text>
</comment>
<sequence>MFGRTGESRLQREIRVVAELEEWVRAELTRVRAGGRRADATIAVAASAAAETYRVTDHLTEWQNEPSRKWQIHLQHVWKFLAGDRSQHYALSQAIAEYLLSPLNHNEGEDGPDDFDRPQTVAAYSAALAAVAWGVDFAVTAVSQIFEAIDLKYEGDVEQDERWGEVQREIEFVRRVVTAVVGYEPQTGQGFTPDFLASIRS</sequence>
<evidence type="ECO:0000313" key="2">
    <source>
        <dbReference type="Proteomes" id="UP001499974"/>
    </source>
</evidence>
<dbReference type="Proteomes" id="UP001499974">
    <property type="component" value="Unassembled WGS sequence"/>
</dbReference>